<protein>
    <submittedName>
        <fullName evidence="4">Zinc-dependent metalloprotease</fullName>
    </submittedName>
</protein>
<keyword evidence="4" id="KW-0482">Metalloprotease</keyword>
<evidence type="ECO:0000259" key="2">
    <source>
        <dbReference type="Pfam" id="PF16313"/>
    </source>
</evidence>
<dbReference type="EMBL" id="JARFVA010000003">
    <property type="protein sequence ID" value="MDF0707647.1"/>
    <property type="molecule type" value="Genomic_DNA"/>
</dbReference>
<dbReference type="SUPFAM" id="SSF55486">
    <property type="entry name" value="Metalloproteases ('zincins'), catalytic domain"/>
    <property type="match status" value="1"/>
</dbReference>
<dbReference type="Pfam" id="PF17148">
    <property type="entry name" value="DUF5117"/>
    <property type="match status" value="1"/>
</dbReference>
<dbReference type="GO" id="GO:0008237">
    <property type="term" value="F:metallopeptidase activity"/>
    <property type="evidence" value="ECO:0007669"/>
    <property type="project" value="UniProtKB-KW"/>
</dbReference>
<comment type="caution">
    <text evidence="4">The sequence shown here is derived from an EMBL/GenBank/DDBJ whole genome shotgun (WGS) entry which is preliminary data.</text>
</comment>
<dbReference type="InterPro" id="IPR034032">
    <property type="entry name" value="Zn_MMP-like_bac"/>
</dbReference>
<feature type="domain" description="EcxA zinc-binding" evidence="2">
    <location>
        <begin position="368"/>
        <end position="677"/>
    </location>
</feature>
<keyword evidence="4" id="KW-0378">Hydrolase</keyword>
<dbReference type="RefSeq" id="WP_275649622.1">
    <property type="nucleotide sequence ID" value="NZ_JARFVA010000003.1"/>
</dbReference>
<evidence type="ECO:0000313" key="4">
    <source>
        <dbReference type="EMBL" id="MDF0707647.1"/>
    </source>
</evidence>
<dbReference type="InterPro" id="IPR032534">
    <property type="entry name" value="EcxA_zinc-bd"/>
</dbReference>
<dbReference type="PANTHER" id="PTHR38478">
    <property type="entry name" value="PEPTIDASE M1A AND M12B"/>
    <property type="match status" value="1"/>
</dbReference>
<accession>A0ABT5XP21</accession>
<keyword evidence="4" id="KW-0645">Protease</keyword>
<keyword evidence="5" id="KW-1185">Reference proteome</keyword>
<evidence type="ECO:0000259" key="3">
    <source>
        <dbReference type="Pfam" id="PF17148"/>
    </source>
</evidence>
<dbReference type="InterPro" id="IPR033413">
    <property type="entry name" value="DUF5117"/>
</dbReference>
<dbReference type="Proteomes" id="UP001217083">
    <property type="component" value="Unassembled WGS sequence"/>
</dbReference>
<name>A0ABT5XP21_9FLAO</name>
<feature type="coiled-coil region" evidence="1">
    <location>
        <begin position="726"/>
        <end position="753"/>
    </location>
</feature>
<gene>
    <name evidence="4" type="ORF">PY091_10505</name>
</gene>
<dbReference type="PANTHER" id="PTHR38478:SF1">
    <property type="entry name" value="ZINC DEPENDENT METALLOPROTEASE DOMAIN LIPOPROTEIN"/>
    <property type="match status" value="1"/>
</dbReference>
<dbReference type="CDD" id="cd04276">
    <property type="entry name" value="ZnMc_MMP_like_2"/>
    <property type="match status" value="1"/>
</dbReference>
<proteinExistence type="predicted"/>
<evidence type="ECO:0000256" key="1">
    <source>
        <dbReference type="SAM" id="Coils"/>
    </source>
</evidence>
<keyword evidence="1" id="KW-0175">Coiled coil</keyword>
<sequence>MKNLLLIWVFYWIPILGWTQFLDHPRTTKEERTTNAPFLNASLEEGRLYIDLPETALEEPLLLTRIGRLHTNETKQVLFKKSGDQIVLEEHRIWSETGIWIAIQNDPNLEKNILGVFPILEKSGSGYRFDITDMLFDRSLGWEVISKEPMVPYLNKVIDTKWLKNELMVKLQLGHQQGRAKIVQPVHYSFMKLPVPMEPRRFDYRMGYWNESRTVGHNRTQNYIGSITRWRLEKKNKDREISEPISPIIFTLSPDIPKKWRPYVKAGIQEWLPAFESAGFKDAIVVKEADTLDNWSRYSLGYSVIRWLRNKNIRHFGEKASGSTVNSVIDQRSGEIIKSDVLLGSSYENLMDEYFIRCAALDKRAQTYPFPDDLLGELIQSLTAHEIGHTLGIKDNNYGEYKYPLEKIRDGQWLRSMGHTPSIMNYARHNNIVQPEDSVSPNLLIQKVGPTDGYYIRWGYQEFSEDSSIEDRIVRSEHVIRMQDTVSWYRYTNMLGDFIGPTATNEVVETNDPVKASKLALKNLERAIALLPKLNQGQKDNERVDRIYKEAIELWYFTMRHVFSLVGGYDVFYKSMEQPGKMYDPIPLGIQREAMDFLMGQIFDPPEWLVHPAFMTYSRFSSHPDDVFTYQNLLIEEMLKPQFMKRLQYMETINGYEGVLKNYLEQLQNGFFNELYQKNALVSPRKRGLQLIYIDLMIAAIQKEPKDITMNLTLFVHTGYTKGIMMGQLMELKKQLKNKVQEKQDNSDHAQKGQWVLCLTKLEKVFGT</sequence>
<evidence type="ECO:0000313" key="5">
    <source>
        <dbReference type="Proteomes" id="UP001217083"/>
    </source>
</evidence>
<dbReference type="Pfam" id="PF16313">
    <property type="entry name" value="DUF4953"/>
    <property type="match status" value="1"/>
</dbReference>
<feature type="domain" description="DUF5117" evidence="3">
    <location>
        <begin position="181"/>
        <end position="235"/>
    </location>
</feature>
<organism evidence="4 5">
    <name type="scientific">Flagellimonas okinawensis</name>
    <dbReference type="NCBI Taxonomy" id="3031324"/>
    <lineage>
        <taxon>Bacteria</taxon>
        <taxon>Pseudomonadati</taxon>
        <taxon>Bacteroidota</taxon>
        <taxon>Flavobacteriia</taxon>
        <taxon>Flavobacteriales</taxon>
        <taxon>Flavobacteriaceae</taxon>
        <taxon>Flagellimonas</taxon>
    </lineage>
</organism>
<reference evidence="4 5" key="1">
    <citation type="submission" date="2023-03" db="EMBL/GenBank/DDBJ databases">
        <title>Muricauda XX sp. nov. and Muricauda XXX sp. nov., two novel species isolated from Okinawa Trough.</title>
        <authorList>
            <person name="Cao W."/>
            <person name="Deng X."/>
        </authorList>
    </citation>
    <scope>NUCLEOTIDE SEQUENCE [LARGE SCALE GENOMIC DNA]</scope>
    <source>
        <strain evidence="4 5">81s02</strain>
    </source>
</reference>